<dbReference type="AlphaFoldDB" id="N1PC12"/>
<reference evidence="6" key="1">
    <citation type="journal article" date="2012" name="PLoS Genet.">
        <title>The genomes of the fungal plant pathogens Cladosporium fulvum and Dothistroma septosporum reveal adaptation to different hosts and lifestyles but also signatures of common ancestry.</title>
        <authorList>
            <person name="de Wit P.J.G.M."/>
            <person name="van der Burgt A."/>
            <person name="Oekmen B."/>
            <person name="Stergiopoulos I."/>
            <person name="Abd-Elsalam K.A."/>
            <person name="Aerts A.L."/>
            <person name="Bahkali A.H."/>
            <person name="Beenen H.G."/>
            <person name="Chettri P."/>
            <person name="Cox M.P."/>
            <person name="Datema E."/>
            <person name="de Vries R.P."/>
            <person name="Dhillon B."/>
            <person name="Ganley A.R."/>
            <person name="Griffiths S.A."/>
            <person name="Guo Y."/>
            <person name="Hamelin R.C."/>
            <person name="Henrissat B."/>
            <person name="Kabir M.S."/>
            <person name="Jashni M.K."/>
            <person name="Kema G."/>
            <person name="Klaubauf S."/>
            <person name="Lapidus A."/>
            <person name="Levasseur A."/>
            <person name="Lindquist E."/>
            <person name="Mehrabi R."/>
            <person name="Ohm R.A."/>
            <person name="Owen T.J."/>
            <person name="Salamov A."/>
            <person name="Schwelm A."/>
            <person name="Schijlen E."/>
            <person name="Sun H."/>
            <person name="van den Burg H.A."/>
            <person name="van Ham R.C.H.J."/>
            <person name="Zhang S."/>
            <person name="Goodwin S.B."/>
            <person name="Grigoriev I.V."/>
            <person name="Collemare J."/>
            <person name="Bradshaw R.E."/>
        </authorList>
    </citation>
    <scope>NUCLEOTIDE SEQUENCE [LARGE SCALE GENOMIC DNA]</scope>
    <source>
        <strain evidence="6">NZE10 / CBS 128990</strain>
    </source>
</reference>
<dbReference type="GO" id="GO:0005634">
    <property type="term" value="C:nucleus"/>
    <property type="evidence" value="ECO:0007669"/>
    <property type="project" value="TreeGrafter"/>
</dbReference>
<dbReference type="SUPFAM" id="SSF48208">
    <property type="entry name" value="Six-hairpin glycosidases"/>
    <property type="match status" value="1"/>
</dbReference>
<dbReference type="Gene3D" id="2.70.98.10">
    <property type="match status" value="1"/>
</dbReference>
<dbReference type="OMA" id="SCGTCGW"/>
<dbReference type="Proteomes" id="UP000016933">
    <property type="component" value="Unassembled WGS sequence"/>
</dbReference>
<dbReference type="GO" id="GO:0006516">
    <property type="term" value="P:glycoprotein catabolic process"/>
    <property type="evidence" value="ECO:0007669"/>
    <property type="project" value="TreeGrafter"/>
</dbReference>
<evidence type="ECO:0000259" key="4">
    <source>
        <dbReference type="Pfam" id="PF17678"/>
    </source>
</evidence>
<dbReference type="PANTHER" id="PTHR12143">
    <property type="entry name" value="PEPTIDE N-GLYCANASE PNGASE -RELATED"/>
    <property type="match status" value="1"/>
</dbReference>
<dbReference type="Gene3D" id="1.20.1610.10">
    <property type="entry name" value="alpha-1,2-mannosidases domains"/>
    <property type="match status" value="1"/>
</dbReference>
<dbReference type="InterPro" id="IPR008928">
    <property type="entry name" value="6-hairpin_glycosidase_sf"/>
</dbReference>
<keyword evidence="6" id="KW-1185">Reference proteome</keyword>
<dbReference type="OrthoDB" id="449263at2759"/>
<feature type="domain" description="Glycosyl hydrolase family 92 N-terminal" evidence="4">
    <location>
        <begin position="23"/>
        <end position="346"/>
    </location>
</feature>
<proteinExistence type="predicted"/>
<protein>
    <submittedName>
        <fullName evidence="5">Glycoside hydrolase family 92 protein</fullName>
    </submittedName>
</protein>
<dbReference type="Gene3D" id="1.20.1050.60">
    <property type="entry name" value="alpha-1,2-mannosidase"/>
    <property type="match status" value="1"/>
</dbReference>
<feature type="signal peptide" evidence="2">
    <location>
        <begin position="1"/>
        <end position="16"/>
    </location>
</feature>
<evidence type="ECO:0000313" key="5">
    <source>
        <dbReference type="EMBL" id="EME38293.1"/>
    </source>
</evidence>
<dbReference type="InterPro" id="IPR041371">
    <property type="entry name" value="GH92_N"/>
</dbReference>
<dbReference type="GO" id="GO:0000224">
    <property type="term" value="F:peptide-N4-(N-acetyl-beta-glucosaminyl)asparagine amidase activity"/>
    <property type="evidence" value="ECO:0007669"/>
    <property type="project" value="TreeGrafter"/>
</dbReference>
<dbReference type="eggNOG" id="ENOG502QR5Q">
    <property type="taxonomic scope" value="Eukaryota"/>
</dbReference>
<feature type="region of interest" description="Disordered" evidence="1">
    <location>
        <begin position="854"/>
        <end position="880"/>
    </location>
</feature>
<dbReference type="FunFam" id="3.30.2080.10:FF:000001">
    <property type="entry name" value="Alpha-1,2-mannosidase subfamily"/>
    <property type="match status" value="1"/>
</dbReference>
<gene>
    <name evidence="5" type="ORF">DOTSEDRAFT_181385</name>
</gene>
<dbReference type="FunFam" id="1.20.1050.60:FF:000002">
    <property type="entry name" value="Glycosyl hydrolase family 92"/>
    <property type="match status" value="1"/>
</dbReference>
<dbReference type="InterPro" id="IPR005887">
    <property type="entry name" value="GH92_a_mannosidase_put"/>
</dbReference>
<dbReference type="NCBIfam" id="TIGR01180">
    <property type="entry name" value="aman2_put"/>
    <property type="match status" value="1"/>
</dbReference>
<feature type="domain" description="Glycosyl hydrolase family 92" evidence="3">
    <location>
        <begin position="352"/>
        <end position="861"/>
    </location>
</feature>
<dbReference type="Pfam" id="PF17678">
    <property type="entry name" value="Glyco_hydro_92N"/>
    <property type="match status" value="1"/>
</dbReference>
<keyword evidence="5" id="KW-0378">Hydrolase</keyword>
<dbReference type="GO" id="GO:0005829">
    <property type="term" value="C:cytosol"/>
    <property type="evidence" value="ECO:0007669"/>
    <property type="project" value="TreeGrafter"/>
</dbReference>
<sequence length="880" mass="95539">MLGSLLLAGFVHGINAQSRLSNYVDPLIGTEGAIAGSAIGGGNSFPGASLPWGMAKPGIDTSFLGLPNATDCNAGYSPLGNVTAVSMMHVSGTGGAPTYGTVAQMPLFGNLVDVNLADNNTYAQNRSLELETASVGNFTTVLVNGVKIEITAGKHSGILRYTYPSSSRGESNNLTSSQTYVSGDALQPAAPRPEDAHVLVDLTHILPSYSIEDYSQKFLRGDLHVRSGENEAPSYHGSAMYSGGWPQIESQTIYFCANFTASNGLVPTDAYVEQQTLNAVAGAGTFNWFYDPVVPLSFTLRPYPLSAQDAVAYIGGGQGIGALFSWTRSGSNSSEESVIESRIGISYISAAQACSNLQAELPCSVSFGDAVEAATQEWETRVLSHVEVMDDGSDSSSNDTLKRMLYTALYQTGLSPTDKTGENPYWHTDDKDPYYDDFYTLWDTYRTVMPLYHLLFTNTYSRVLGGLVSIFKHEGFLPAGRSGNWNGRVQGGTHADMVLSDAFVKDVVTLQHQQGDKILNVSWNDAYAAVLKDATTLPIRNVDPVAFDGATKEGRGALDEQLRLGFITRNRSRSISRGLEYAQNDFAIYSMASGLDRTEDIDSFRNRSGWWQNQWNPFANATLPGAGTFTGFPGARNSDGSWNYSSYDPVTCDNCGWGGDIYEATVWETAFSAAPHDMAKVISLMGGDDNFIKRLETSFIPGLGKPSDNANNDAGTAIFNPGNEPSFMTPWLYNYVPKNQWRTVNQTRAIIDQFYDDTRNGYPGNTDSGALPSWLVWNLIGLYPVAAQPIYLVGAPRFSSLKLRLFAGTIKETELSIQAKGLAYDRYYPQAVTLNGKRLDRSWISHEELSKGGTLSFEMGSEPGNWDSGARPPSLSPWPA</sequence>
<dbReference type="InterPro" id="IPR014718">
    <property type="entry name" value="GH-type_carb-bd"/>
</dbReference>
<evidence type="ECO:0000259" key="3">
    <source>
        <dbReference type="Pfam" id="PF07971"/>
    </source>
</evidence>
<dbReference type="PANTHER" id="PTHR12143:SF44">
    <property type="entry name" value="GLYCOSYL HYDROLASE FAMILY 92 DOMAIN-CONTAINING PROTEIN"/>
    <property type="match status" value="1"/>
</dbReference>
<evidence type="ECO:0000256" key="1">
    <source>
        <dbReference type="SAM" id="MobiDB-lite"/>
    </source>
</evidence>
<organism evidence="5 6">
    <name type="scientific">Dothistroma septosporum (strain NZE10 / CBS 128990)</name>
    <name type="common">Red band needle blight fungus</name>
    <name type="synonym">Mycosphaerella pini</name>
    <dbReference type="NCBI Taxonomy" id="675120"/>
    <lineage>
        <taxon>Eukaryota</taxon>
        <taxon>Fungi</taxon>
        <taxon>Dikarya</taxon>
        <taxon>Ascomycota</taxon>
        <taxon>Pezizomycotina</taxon>
        <taxon>Dothideomycetes</taxon>
        <taxon>Dothideomycetidae</taxon>
        <taxon>Mycosphaerellales</taxon>
        <taxon>Mycosphaerellaceae</taxon>
        <taxon>Dothistroma</taxon>
    </lineage>
</organism>
<dbReference type="GO" id="GO:0005975">
    <property type="term" value="P:carbohydrate metabolic process"/>
    <property type="evidence" value="ECO:0007669"/>
    <property type="project" value="InterPro"/>
</dbReference>
<dbReference type="STRING" id="675120.N1PC12"/>
<feature type="chain" id="PRO_5004109635" evidence="2">
    <location>
        <begin position="17"/>
        <end position="880"/>
    </location>
</feature>
<dbReference type="GO" id="GO:0030246">
    <property type="term" value="F:carbohydrate binding"/>
    <property type="evidence" value="ECO:0007669"/>
    <property type="project" value="InterPro"/>
</dbReference>
<reference evidence="5 6" key="2">
    <citation type="journal article" date="2012" name="PLoS Pathog.">
        <title>Diverse lifestyles and strategies of plant pathogenesis encoded in the genomes of eighteen Dothideomycetes fungi.</title>
        <authorList>
            <person name="Ohm R.A."/>
            <person name="Feau N."/>
            <person name="Henrissat B."/>
            <person name="Schoch C.L."/>
            <person name="Horwitz B.A."/>
            <person name="Barry K.W."/>
            <person name="Condon B.J."/>
            <person name="Copeland A.C."/>
            <person name="Dhillon B."/>
            <person name="Glaser F."/>
            <person name="Hesse C.N."/>
            <person name="Kosti I."/>
            <person name="LaButti K."/>
            <person name="Lindquist E.A."/>
            <person name="Lucas S."/>
            <person name="Salamov A.A."/>
            <person name="Bradshaw R.E."/>
            <person name="Ciuffetti L."/>
            <person name="Hamelin R.C."/>
            <person name="Kema G.H.J."/>
            <person name="Lawrence C."/>
            <person name="Scott J.A."/>
            <person name="Spatafora J.W."/>
            <person name="Turgeon B.G."/>
            <person name="de Wit P.J.G.M."/>
            <person name="Zhong S."/>
            <person name="Goodwin S.B."/>
            <person name="Grigoriev I.V."/>
        </authorList>
    </citation>
    <scope>NUCLEOTIDE SEQUENCE [LARGE SCALE GENOMIC DNA]</scope>
    <source>
        <strain evidence="6">NZE10 / CBS 128990</strain>
    </source>
</reference>
<keyword evidence="2" id="KW-0732">Signal</keyword>
<evidence type="ECO:0000256" key="2">
    <source>
        <dbReference type="SAM" id="SignalP"/>
    </source>
</evidence>
<dbReference type="HOGENOM" id="CLU_003690_4_2_1"/>
<dbReference type="Gene3D" id="3.30.2080.10">
    <property type="entry name" value="GH92 mannosidase domain"/>
    <property type="match status" value="1"/>
</dbReference>
<accession>N1PC12</accession>
<evidence type="ECO:0000313" key="6">
    <source>
        <dbReference type="Proteomes" id="UP000016933"/>
    </source>
</evidence>
<dbReference type="EMBL" id="KB446547">
    <property type="protein sequence ID" value="EME38293.1"/>
    <property type="molecule type" value="Genomic_DNA"/>
</dbReference>
<dbReference type="Pfam" id="PF07971">
    <property type="entry name" value="Glyco_hydro_92"/>
    <property type="match status" value="1"/>
</dbReference>
<dbReference type="InterPro" id="IPR050883">
    <property type="entry name" value="PNGase"/>
</dbReference>
<name>N1PC12_DOTSN</name>
<dbReference type="InterPro" id="IPR012939">
    <property type="entry name" value="Glyco_hydro_92"/>
</dbReference>